<feature type="transmembrane region" description="Helical" evidence="1">
    <location>
        <begin position="7"/>
        <end position="29"/>
    </location>
</feature>
<keyword evidence="1" id="KW-0812">Transmembrane</keyword>
<dbReference type="AlphaFoldDB" id="A0A226DJC5"/>
<gene>
    <name evidence="2" type="ORF">Fcan01_20684</name>
</gene>
<accession>A0A226DJC5</accession>
<protein>
    <submittedName>
        <fullName evidence="2">Uncharacterized protein</fullName>
    </submittedName>
</protein>
<reference evidence="2 3" key="1">
    <citation type="submission" date="2015-12" db="EMBL/GenBank/DDBJ databases">
        <title>The genome of Folsomia candida.</title>
        <authorList>
            <person name="Faddeeva A."/>
            <person name="Derks M.F."/>
            <person name="Anvar Y."/>
            <person name="Smit S."/>
            <person name="Van Straalen N."/>
            <person name="Roelofs D."/>
        </authorList>
    </citation>
    <scope>NUCLEOTIDE SEQUENCE [LARGE SCALE GENOMIC DNA]</scope>
    <source>
        <strain evidence="2 3">VU population</strain>
        <tissue evidence="2">Whole body</tissue>
    </source>
</reference>
<evidence type="ECO:0000256" key="1">
    <source>
        <dbReference type="SAM" id="Phobius"/>
    </source>
</evidence>
<evidence type="ECO:0000313" key="3">
    <source>
        <dbReference type="Proteomes" id="UP000198287"/>
    </source>
</evidence>
<feature type="transmembrane region" description="Helical" evidence="1">
    <location>
        <begin position="89"/>
        <end position="108"/>
    </location>
</feature>
<dbReference type="EMBL" id="LNIX01000019">
    <property type="protein sequence ID" value="OXA44681.1"/>
    <property type="molecule type" value="Genomic_DNA"/>
</dbReference>
<organism evidence="2 3">
    <name type="scientific">Folsomia candida</name>
    <name type="common">Springtail</name>
    <dbReference type="NCBI Taxonomy" id="158441"/>
    <lineage>
        <taxon>Eukaryota</taxon>
        <taxon>Metazoa</taxon>
        <taxon>Ecdysozoa</taxon>
        <taxon>Arthropoda</taxon>
        <taxon>Hexapoda</taxon>
        <taxon>Collembola</taxon>
        <taxon>Entomobryomorpha</taxon>
        <taxon>Isotomoidea</taxon>
        <taxon>Isotomidae</taxon>
        <taxon>Proisotominae</taxon>
        <taxon>Folsomia</taxon>
    </lineage>
</organism>
<comment type="caution">
    <text evidence="2">The sequence shown here is derived from an EMBL/GenBank/DDBJ whole genome shotgun (WGS) entry which is preliminary data.</text>
</comment>
<keyword evidence="3" id="KW-1185">Reference proteome</keyword>
<name>A0A226DJC5_FOLCA</name>
<keyword evidence="1" id="KW-0472">Membrane</keyword>
<feature type="transmembrane region" description="Helical" evidence="1">
    <location>
        <begin position="149"/>
        <end position="169"/>
    </location>
</feature>
<proteinExistence type="predicted"/>
<evidence type="ECO:0000313" key="2">
    <source>
        <dbReference type="EMBL" id="OXA44681.1"/>
    </source>
</evidence>
<dbReference type="Proteomes" id="UP000198287">
    <property type="component" value="Unassembled WGS sequence"/>
</dbReference>
<keyword evidence="1" id="KW-1133">Transmembrane helix</keyword>
<sequence>MNSRTFMISMMTFLLLSVTLYTLIGIYVIEWETSTISLELILRKYISHGRGMFLLSIDTNSTSEAGGNQLIDIFFLINSLTGVFCRQSMAVFINAIIILNALILWSSVKGFKTLIDLHSSDKDGNKDTNFATDFELITNYDAIKKLSSLINAAMSRIFFLFVGEALLFYSTNLNSLLVGSSKIDKFRKSIYLIEFVSVLFLCGEICKVLEDAVGQWAYQSVVLDSTNTMSGKGYFNVLINEAKSHVCGIN</sequence>